<dbReference type="InterPro" id="IPR052159">
    <property type="entry name" value="Competence_DNA_uptake"/>
</dbReference>
<reference evidence="1" key="1">
    <citation type="submission" date="2023-04" db="EMBL/GenBank/DDBJ databases">
        <title>Genome dynamics across the evolutionary transition to endosymbiosis.</title>
        <authorList>
            <person name="Siozios S."/>
            <person name="Nadal-Jimenez P."/>
            <person name="Azagi T."/>
            <person name="Sprong H."/>
            <person name="Frost C.L."/>
            <person name="Parratt S.R."/>
            <person name="Taylor G."/>
            <person name="Brettell L."/>
            <person name="Lew K.C."/>
            <person name="Croft L."/>
            <person name="King K.C."/>
            <person name="Brockhurst M.A."/>
            <person name="Hypsa V."/>
            <person name="Novakova E."/>
            <person name="Darby A.C."/>
            <person name="Hurst G.D.D."/>
        </authorList>
    </citation>
    <scope>NUCLEOTIDE SEQUENCE</scope>
    <source>
        <strain evidence="1">AIh</strain>
        <plasmid evidence="1">paIh6</plasmid>
    </source>
</reference>
<dbReference type="RefSeq" id="WP_280628492.1">
    <property type="nucleotide sequence ID" value="NZ_CP123496.1"/>
</dbReference>
<sequence length="317" mass="36290">MNNELIKGIKTRFRAYTLGSAGSSFTYATKDEFALIEARAPNDVQKRILTEMEIFGHKYISLLHITSWDLDHCNPSDLEWILENLKPKKIEYPGYEPESDRSLNSLKLIKEYEKKKKNEIQVTAITPEFINSLNPGSSYSYSNILFNPREKFEKANDNSIVKFFRSGMFNVLSLGDVESIKIGAMLKRSSLIKEVDVLILPHHGGNSDVLSKDLLEKIDPKLAICTSNHGNQYDHPNQNVRNLLSGLEIGLYTTKSQDVIISSKNSHVGSYDVYDFKIDTNEVKAKQENLKPKKFINLRKYQDNRKNSFKSNIYRPS</sequence>
<evidence type="ECO:0000313" key="2">
    <source>
        <dbReference type="Proteomes" id="UP001177597"/>
    </source>
</evidence>
<dbReference type="EMBL" id="CP123496">
    <property type="protein sequence ID" value="WGL94087.1"/>
    <property type="molecule type" value="Genomic_DNA"/>
</dbReference>
<geneLocation type="plasmid" evidence="1 2">
    <name>paIh6</name>
</geneLocation>
<gene>
    <name evidence="1" type="ORF">QE207_01755</name>
</gene>
<protein>
    <submittedName>
        <fullName evidence="1">Uncharacterized protein</fullName>
    </submittedName>
</protein>
<name>A0AA95G9P5_9GAMM</name>
<dbReference type="PANTHER" id="PTHR30619:SF1">
    <property type="entry name" value="RECOMBINATION PROTEIN 2"/>
    <property type="match status" value="1"/>
</dbReference>
<proteinExistence type="predicted"/>
<dbReference type="InterPro" id="IPR036866">
    <property type="entry name" value="RibonucZ/Hydroxyglut_hydro"/>
</dbReference>
<dbReference type="PANTHER" id="PTHR30619">
    <property type="entry name" value="DNA INTERNALIZATION/COMPETENCE PROTEIN COMEC/REC2"/>
    <property type="match status" value="1"/>
</dbReference>
<dbReference type="Gene3D" id="3.60.15.10">
    <property type="entry name" value="Ribonuclease Z/Hydroxyacylglutathione hydrolase-like"/>
    <property type="match status" value="1"/>
</dbReference>
<dbReference type="Proteomes" id="UP001177597">
    <property type="component" value="Plasmid paIh6"/>
</dbReference>
<evidence type="ECO:0000313" key="1">
    <source>
        <dbReference type="EMBL" id="WGL94087.1"/>
    </source>
</evidence>
<organism evidence="1 2">
    <name type="scientific">Arsenophonus nasoniae</name>
    <name type="common">son-killer infecting Nasonia vitripennis</name>
    <dbReference type="NCBI Taxonomy" id="638"/>
    <lineage>
        <taxon>Bacteria</taxon>
        <taxon>Pseudomonadati</taxon>
        <taxon>Pseudomonadota</taxon>
        <taxon>Gammaproteobacteria</taxon>
        <taxon>Enterobacterales</taxon>
        <taxon>Morganellaceae</taxon>
        <taxon>Arsenophonus</taxon>
    </lineage>
</organism>
<keyword evidence="1" id="KW-0614">Plasmid</keyword>
<dbReference type="SUPFAM" id="SSF56281">
    <property type="entry name" value="Metallo-hydrolase/oxidoreductase"/>
    <property type="match status" value="1"/>
</dbReference>
<accession>A0AA95G9P5</accession>
<dbReference type="AlphaFoldDB" id="A0AA95G9P5"/>